<comment type="subcellular location">
    <subcellularLocation>
        <location evidence="1">Nucleus</location>
        <location evidence="1">Nucleolus</location>
    </subcellularLocation>
</comment>
<dbReference type="PANTHER" id="PTHR12416">
    <property type="entry name" value="RRNA-PROCESSING PROTEIN UTP23 HOMOLOG"/>
    <property type="match status" value="1"/>
</dbReference>
<dbReference type="GO" id="GO:0032040">
    <property type="term" value="C:small-subunit processome"/>
    <property type="evidence" value="ECO:0007669"/>
    <property type="project" value="InterPro"/>
</dbReference>
<dbReference type="InterPro" id="IPR037503">
    <property type="entry name" value="Fcf1_PIN"/>
</dbReference>
<dbReference type="CDD" id="cd09864">
    <property type="entry name" value="PIN_Fcf1-like"/>
    <property type="match status" value="1"/>
</dbReference>
<dbReference type="Proteomes" id="UP000215305">
    <property type="component" value="Unassembled WGS sequence"/>
</dbReference>
<dbReference type="Gene3D" id="3.40.50.1010">
    <property type="entry name" value="5'-nuclease"/>
    <property type="match status" value="1"/>
</dbReference>
<evidence type="ECO:0000313" key="7">
    <source>
        <dbReference type="Proteomes" id="UP000215305"/>
    </source>
</evidence>
<feature type="region of interest" description="Disordered" evidence="5">
    <location>
        <begin position="39"/>
        <end position="63"/>
    </location>
</feature>
<name>A0A397H0U3_ASPTH</name>
<dbReference type="EMBL" id="NKHU02000099">
    <property type="protein sequence ID" value="RHZ55508.1"/>
    <property type="molecule type" value="Genomic_DNA"/>
</dbReference>
<dbReference type="InterPro" id="IPR029060">
    <property type="entry name" value="PIN-like_dom_sf"/>
</dbReference>
<keyword evidence="3" id="KW-0698">rRNA processing</keyword>
<evidence type="ECO:0000313" key="6">
    <source>
        <dbReference type="EMBL" id="RHZ55508.1"/>
    </source>
</evidence>
<evidence type="ECO:0000256" key="2">
    <source>
        <dbReference type="ARBA" id="ARBA00022517"/>
    </source>
</evidence>
<evidence type="ECO:0000256" key="5">
    <source>
        <dbReference type="SAM" id="MobiDB-lite"/>
    </source>
</evidence>
<dbReference type="GO" id="GO:0006364">
    <property type="term" value="P:rRNA processing"/>
    <property type="evidence" value="ECO:0007669"/>
    <property type="project" value="UniProtKB-KW"/>
</dbReference>
<keyword evidence="7" id="KW-1185">Reference proteome</keyword>
<dbReference type="AlphaFoldDB" id="A0A397H0U3"/>
<reference evidence="6" key="1">
    <citation type="submission" date="2018-08" db="EMBL/GenBank/DDBJ databases">
        <title>Draft genome sequence of azole-resistant Aspergillus thermomutatus (Neosartorya pseudofischeri) strain HMR AF 39, isolated from a human nasal aspirate.</title>
        <authorList>
            <person name="Parent-Michaud M."/>
            <person name="Dufresne P.J."/>
            <person name="Fournier E."/>
            <person name="Martineau C."/>
            <person name="Moreira S."/>
            <person name="Perkins V."/>
            <person name="De Repentigny L."/>
            <person name="Dufresne S.F."/>
        </authorList>
    </citation>
    <scope>NUCLEOTIDE SEQUENCE [LARGE SCALE GENOMIC DNA]</scope>
    <source>
        <strain evidence="6">HMR AF 39</strain>
    </source>
</reference>
<evidence type="ECO:0008006" key="8">
    <source>
        <dbReference type="Google" id="ProtNLM"/>
    </source>
</evidence>
<dbReference type="STRING" id="41047.A0A397H0U3"/>
<dbReference type="RefSeq" id="XP_026614344.1">
    <property type="nucleotide sequence ID" value="XM_026759283.1"/>
</dbReference>
<keyword evidence="2" id="KW-0690">Ribosome biogenesis</keyword>
<evidence type="ECO:0000256" key="1">
    <source>
        <dbReference type="ARBA" id="ARBA00004604"/>
    </source>
</evidence>
<dbReference type="SUPFAM" id="SSF88723">
    <property type="entry name" value="PIN domain-like"/>
    <property type="match status" value="1"/>
</dbReference>
<dbReference type="GeneID" id="38127638"/>
<sequence>MGVAKKTRKFAQASPQKTILYTQHYINSSNEQQVKRAISQRDNRVKQPLNAKKEEKKPQGEELTRHIPVAPSNMFFAANTALGPPYTVLVDTNFVSHTIRAKLDMLPAMMDLLYAKCIPTFTDCTIAELEKLGPKFRLALRVAKDPRWNRLHCDHAGTYADDCIVDRVRLLSPPPPLGVMVCKRFLIFDSGLQIMKHRIYTVATNDKDLVRRIRKIPGVPIMKVARGKYVIERLPDSFD</sequence>
<gene>
    <name evidence="6" type="ORF">CDV56_105664</name>
</gene>
<protein>
    <recommendedName>
        <fullName evidence="8">PIN domain-containing protein</fullName>
    </recommendedName>
</protein>
<dbReference type="Pfam" id="PF04900">
    <property type="entry name" value="Fcf1"/>
    <property type="match status" value="2"/>
</dbReference>
<proteinExistence type="predicted"/>
<keyword evidence="4" id="KW-0539">Nucleus</keyword>
<dbReference type="OrthoDB" id="76105at2759"/>
<evidence type="ECO:0000256" key="3">
    <source>
        <dbReference type="ARBA" id="ARBA00022552"/>
    </source>
</evidence>
<dbReference type="InterPro" id="IPR006984">
    <property type="entry name" value="Fcf1/UTP23"/>
</dbReference>
<organism evidence="6 7">
    <name type="scientific">Aspergillus thermomutatus</name>
    <name type="common">Neosartorya pseudofischeri</name>
    <dbReference type="NCBI Taxonomy" id="41047"/>
    <lineage>
        <taxon>Eukaryota</taxon>
        <taxon>Fungi</taxon>
        <taxon>Dikarya</taxon>
        <taxon>Ascomycota</taxon>
        <taxon>Pezizomycotina</taxon>
        <taxon>Eurotiomycetes</taxon>
        <taxon>Eurotiomycetidae</taxon>
        <taxon>Eurotiales</taxon>
        <taxon>Aspergillaceae</taxon>
        <taxon>Aspergillus</taxon>
        <taxon>Aspergillus subgen. Fumigati</taxon>
    </lineage>
</organism>
<dbReference type="VEuPathDB" id="FungiDB:CDV56_105664"/>
<comment type="caution">
    <text evidence="6">The sequence shown here is derived from an EMBL/GenBank/DDBJ whole genome shotgun (WGS) entry which is preliminary data.</text>
</comment>
<accession>A0A397H0U3</accession>
<evidence type="ECO:0000256" key="4">
    <source>
        <dbReference type="ARBA" id="ARBA00023242"/>
    </source>
</evidence>